<dbReference type="GO" id="GO:0098542">
    <property type="term" value="P:defense response to other organism"/>
    <property type="evidence" value="ECO:0007669"/>
    <property type="project" value="InterPro"/>
</dbReference>
<gene>
    <name evidence="5" type="ORF">L484_003960</name>
</gene>
<dbReference type="PANTHER" id="PTHR31234">
    <property type="entry name" value="LATE EMBRYOGENESIS ABUNDANT (LEA) HYDROXYPROLINE-RICH GLYCOPROTEIN FAMILY"/>
    <property type="match status" value="1"/>
</dbReference>
<dbReference type="KEGG" id="mnt:21387474"/>
<evidence type="ECO:0000256" key="4">
    <source>
        <dbReference type="SAM" id="Phobius"/>
    </source>
</evidence>
<dbReference type="eggNOG" id="ENOG502S13Z">
    <property type="taxonomic scope" value="Eukaryota"/>
</dbReference>
<evidence type="ECO:0000256" key="3">
    <source>
        <dbReference type="SAM" id="MobiDB-lite"/>
    </source>
</evidence>
<keyword evidence="6" id="KW-1185">Reference proteome</keyword>
<dbReference type="EMBL" id="KE345090">
    <property type="protein sequence ID" value="EXB93688.1"/>
    <property type="molecule type" value="Genomic_DNA"/>
</dbReference>
<evidence type="ECO:0000256" key="1">
    <source>
        <dbReference type="ARBA" id="ARBA00004370"/>
    </source>
</evidence>
<dbReference type="OrthoDB" id="996955at2759"/>
<name>W9RUA7_9ROSA</name>
<dbReference type="Proteomes" id="UP000030645">
    <property type="component" value="Unassembled WGS sequence"/>
</dbReference>
<evidence type="ECO:0000313" key="5">
    <source>
        <dbReference type="EMBL" id="EXB93688.1"/>
    </source>
</evidence>
<keyword evidence="4" id="KW-0812">Transmembrane</keyword>
<dbReference type="GO" id="GO:0005886">
    <property type="term" value="C:plasma membrane"/>
    <property type="evidence" value="ECO:0007669"/>
    <property type="project" value="TreeGrafter"/>
</dbReference>
<evidence type="ECO:0000256" key="2">
    <source>
        <dbReference type="ARBA" id="ARBA00023136"/>
    </source>
</evidence>
<evidence type="ECO:0008006" key="7">
    <source>
        <dbReference type="Google" id="ProtNLM"/>
    </source>
</evidence>
<feature type="region of interest" description="Disordered" evidence="3">
    <location>
        <begin position="1"/>
        <end position="28"/>
    </location>
</feature>
<keyword evidence="2 4" id="KW-0472">Membrane</keyword>
<organism evidence="5 6">
    <name type="scientific">Morus notabilis</name>
    <dbReference type="NCBI Taxonomy" id="981085"/>
    <lineage>
        <taxon>Eukaryota</taxon>
        <taxon>Viridiplantae</taxon>
        <taxon>Streptophyta</taxon>
        <taxon>Embryophyta</taxon>
        <taxon>Tracheophyta</taxon>
        <taxon>Spermatophyta</taxon>
        <taxon>Magnoliopsida</taxon>
        <taxon>eudicotyledons</taxon>
        <taxon>Gunneridae</taxon>
        <taxon>Pentapetalae</taxon>
        <taxon>rosids</taxon>
        <taxon>fabids</taxon>
        <taxon>Rosales</taxon>
        <taxon>Moraceae</taxon>
        <taxon>Moreae</taxon>
        <taxon>Morus</taxon>
    </lineage>
</organism>
<dbReference type="PANTHER" id="PTHR31234:SF72">
    <property type="entry name" value="NDR1_HIN1-LIKE PROTEIN 6"/>
    <property type="match status" value="1"/>
</dbReference>
<comment type="subcellular location">
    <subcellularLocation>
        <location evidence="1">Membrane</location>
    </subcellularLocation>
</comment>
<keyword evidence="4" id="KW-1133">Transmembrane helix</keyword>
<accession>W9RUA7</accession>
<reference evidence="6" key="1">
    <citation type="submission" date="2013-01" db="EMBL/GenBank/DDBJ databases">
        <title>Draft Genome Sequence of a Mulberry Tree, Morus notabilis C.K. Schneid.</title>
        <authorList>
            <person name="He N."/>
            <person name="Zhao S."/>
        </authorList>
    </citation>
    <scope>NUCLEOTIDE SEQUENCE</scope>
</reference>
<protein>
    <recommendedName>
        <fullName evidence="7">Late embryogenesis abundant protein LEA-2 subgroup domain-containing protein</fullName>
    </recommendedName>
</protein>
<dbReference type="STRING" id="981085.W9RUA7"/>
<evidence type="ECO:0000313" key="6">
    <source>
        <dbReference type="Proteomes" id="UP000030645"/>
    </source>
</evidence>
<proteinExistence type="predicted"/>
<dbReference type="AlphaFoldDB" id="W9RUA7"/>
<dbReference type="InterPro" id="IPR044839">
    <property type="entry name" value="NDR1-like"/>
</dbReference>
<feature type="transmembrane region" description="Helical" evidence="4">
    <location>
        <begin position="70"/>
        <end position="96"/>
    </location>
</feature>
<sequence length="247" mass="27500">MEGRVPAASADPDTTNDDPPLSPPRRPETYVIQIPKDQIYRVPPPENALIAERFRNPETKGRNPSLPRSLLCVGIILFALCLIFIGITLSTLFFALSPEAPTISILHVVVTNPKHYDIYLKTNNANSRTGIYYEKGGSATLLFGEKNVGEGEFPMLYQQESSFATVQLVIDGNKSLPREMEKSINETKSDLPVPLALKMEVPVTMNLGFLKIWKNEILVDCKFKLSALRTNGGFQLLSQECETTFEP</sequence>